<dbReference type="GO" id="GO:0003677">
    <property type="term" value="F:DNA binding"/>
    <property type="evidence" value="ECO:0007669"/>
    <property type="project" value="InterPro"/>
</dbReference>
<keyword evidence="2" id="KW-1133">Transmembrane helix</keyword>
<evidence type="ECO:0000256" key="2">
    <source>
        <dbReference type="SAM" id="Phobius"/>
    </source>
</evidence>
<evidence type="ECO:0000313" key="3">
    <source>
        <dbReference type="EMBL" id="QNR23323.1"/>
    </source>
</evidence>
<keyword evidence="1" id="KW-0175">Coiled coil</keyword>
<proteinExistence type="predicted"/>
<evidence type="ECO:0000256" key="1">
    <source>
        <dbReference type="SAM" id="Coils"/>
    </source>
</evidence>
<accession>A0A7H0VC75</accession>
<sequence length="312" mass="36511">MPYIWAMSPENPGLSGRFLLSIRHPLWIMIGLFLLAGFSVQAQVDSLQSLKSEIRRDSAERAALQVESDHKLSILKLEQQRQLQEQDLVELAKAEAAQRKLAWWISAMALLILVSVYSIYRSRKSAALRQKALLETKAEKLKLEEALLANQVEQSQLEQDLLEAEQAQNHERRLEFEAVLKQQQQASGILKDFVKDQIQELEPEEAEPLREIFLQMTQERFRNEHLERYQEELSKLDSEMAHRLQQRFIDLKQEEMELLVFILNDLSLSEIAEIYHLESASINKRRYRLRKKLALEKGADFKEFIEKSLNEE</sequence>
<evidence type="ECO:0008006" key="5">
    <source>
        <dbReference type="Google" id="ProtNLM"/>
    </source>
</evidence>
<gene>
    <name evidence="3" type="ORF">H4K34_13175</name>
</gene>
<organism evidence="3 4">
    <name type="scientific">Croceimicrobium hydrocarbonivorans</name>
    <dbReference type="NCBI Taxonomy" id="2761580"/>
    <lineage>
        <taxon>Bacteria</taxon>
        <taxon>Pseudomonadati</taxon>
        <taxon>Bacteroidota</taxon>
        <taxon>Flavobacteriia</taxon>
        <taxon>Flavobacteriales</taxon>
        <taxon>Owenweeksiaceae</taxon>
        <taxon>Croceimicrobium</taxon>
    </lineage>
</organism>
<keyword evidence="2" id="KW-0812">Transmembrane</keyword>
<dbReference type="GO" id="GO:0006355">
    <property type="term" value="P:regulation of DNA-templated transcription"/>
    <property type="evidence" value="ECO:0007669"/>
    <property type="project" value="InterPro"/>
</dbReference>
<feature type="transmembrane region" description="Helical" evidence="2">
    <location>
        <begin position="101"/>
        <end position="120"/>
    </location>
</feature>
<dbReference type="SUPFAM" id="SSF46894">
    <property type="entry name" value="C-terminal effector domain of the bipartite response regulators"/>
    <property type="match status" value="1"/>
</dbReference>
<dbReference type="KEGG" id="chyd:H4K34_13175"/>
<reference evidence="3 4" key="1">
    <citation type="submission" date="2020-08" db="EMBL/GenBank/DDBJ databases">
        <title>Croceimicrobium hydrocarbonivorans gen. nov., sp. nov., a novel marine bacterium isolated from a bacterial consortium that degrades polyethylene terephthalate.</title>
        <authorList>
            <person name="Liu R."/>
        </authorList>
    </citation>
    <scope>NUCLEOTIDE SEQUENCE [LARGE SCALE GENOMIC DNA]</scope>
    <source>
        <strain evidence="3 4">A20-9</strain>
    </source>
</reference>
<feature type="coiled-coil region" evidence="1">
    <location>
        <begin position="124"/>
        <end position="158"/>
    </location>
</feature>
<keyword evidence="2" id="KW-0472">Membrane</keyword>
<dbReference type="AlphaFoldDB" id="A0A7H0VC75"/>
<evidence type="ECO:0000313" key="4">
    <source>
        <dbReference type="Proteomes" id="UP000516305"/>
    </source>
</evidence>
<dbReference type="RefSeq" id="WP_210757852.1">
    <property type="nucleotide sequence ID" value="NZ_CP060139.1"/>
</dbReference>
<protein>
    <recommendedName>
        <fullName evidence="5">HTH luxR-type domain-containing protein</fullName>
    </recommendedName>
</protein>
<dbReference type="Proteomes" id="UP000516305">
    <property type="component" value="Chromosome"/>
</dbReference>
<feature type="coiled-coil region" evidence="1">
    <location>
        <begin position="47"/>
        <end position="94"/>
    </location>
</feature>
<dbReference type="EMBL" id="CP060139">
    <property type="protein sequence ID" value="QNR23323.1"/>
    <property type="molecule type" value="Genomic_DNA"/>
</dbReference>
<feature type="transmembrane region" description="Helical" evidence="2">
    <location>
        <begin position="26"/>
        <end position="44"/>
    </location>
</feature>
<name>A0A7H0VC75_9FLAO</name>
<keyword evidence="4" id="KW-1185">Reference proteome</keyword>
<dbReference type="InterPro" id="IPR016032">
    <property type="entry name" value="Sig_transdc_resp-reg_C-effctor"/>
</dbReference>